<dbReference type="AlphaFoldDB" id="A0A2L0UEY2"/>
<gene>
    <name evidence="1" type="ORF">CVO76_09275</name>
</gene>
<protein>
    <submittedName>
        <fullName evidence="1">Uncharacterized protein</fullName>
    </submittedName>
</protein>
<dbReference type="RefSeq" id="WP_133082372.1">
    <property type="nucleotide sequence ID" value="NZ_CP024915.1"/>
</dbReference>
<dbReference type="EMBL" id="CP024915">
    <property type="protein sequence ID" value="AUZ87799.1"/>
    <property type="molecule type" value="Genomic_DNA"/>
</dbReference>
<dbReference type="Proteomes" id="UP000239187">
    <property type="component" value="Chromosome"/>
</dbReference>
<proteinExistence type="predicted"/>
<accession>A0A2L0UEY2</accession>
<sequence>MDPVNADTILRRFFAASGHTRHPESLLRYERVQCHLRDYLETVAATRLERVDQELLALERQFGTTEPYVRVMGAQQLLHALPEFLSPPQLLPDFHDRLAQISVASRLAQWLCSRRLVAREDSRRDLVLTRAAAEQARRSPAL</sequence>
<organism evidence="1 2">
    <name type="scientific">Arthrobacter agilis</name>
    <dbReference type="NCBI Taxonomy" id="37921"/>
    <lineage>
        <taxon>Bacteria</taxon>
        <taxon>Bacillati</taxon>
        <taxon>Actinomycetota</taxon>
        <taxon>Actinomycetes</taxon>
        <taxon>Micrococcales</taxon>
        <taxon>Micrococcaceae</taxon>
        <taxon>Arthrobacter</taxon>
    </lineage>
</organism>
<evidence type="ECO:0000313" key="1">
    <source>
        <dbReference type="EMBL" id="AUZ87799.1"/>
    </source>
</evidence>
<name>A0A2L0UEY2_9MICC</name>
<evidence type="ECO:0000313" key="2">
    <source>
        <dbReference type="Proteomes" id="UP000239187"/>
    </source>
</evidence>
<reference evidence="1 2" key="1">
    <citation type="submission" date="2017-11" db="EMBL/GenBank/DDBJ databases">
        <title>Draft genome of Arthrobacter agilis strain UMCV2, a plant growth-promoting rhizobacterium and biocontrol capacity of phytopathogenic fungi.</title>
        <authorList>
            <person name="Martinez-Camara R."/>
            <person name="Santoyo G."/>
            <person name="Moreno-Hagelsieb G."/>
            <person name="Valencia-Cantero E."/>
        </authorList>
    </citation>
    <scope>NUCLEOTIDE SEQUENCE [LARGE SCALE GENOMIC DNA]</scope>
    <source>
        <strain evidence="1 2">UMCV2</strain>
    </source>
</reference>